<gene>
    <name evidence="1" type="ORF">BJX68DRAFT_230897</name>
</gene>
<dbReference type="RefSeq" id="XP_070902003.1">
    <property type="nucleotide sequence ID" value="XM_071039262.1"/>
</dbReference>
<keyword evidence="2" id="KW-1185">Reference proteome</keyword>
<proteinExistence type="predicted"/>
<sequence>MIMLISDQKVNSWYKHDAVKGLLKLPSYNLDRDRCVLMFYSERFRQVPDRSNAIVSTVLAGC</sequence>
<protein>
    <submittedName>
        <fullName evidence="1">Uncharacterized protein</fullName>
    </submittedName>
</protein>
<reference evidence="1 2" key="1">
    <citation type="submission" date="2024-07" db="EMBL/GenBank/DDBJ databases">
        <title>Section-level genome sequencing and comparative genomics of Aspergillus sections Usti and Cavernicolus.</title>
        <authorList>
            <consortium name="Lawrence Berkeley National Laboratory"/>
            <person name="Nybo J.L."/>
            <person name="Vesth T.C."/>
            <person name="Theobald S."/>
            <person name="Frisvad J.C."/>
            <person name="Larsen T.O."/>
            <person name="Kjaerboelling I."/>
            <person name="Rothschild-Mancinelli K."/>
            <person name="Lyhne E.K."/>
            <person name="Kogle M.E."/>
            <person name="Barry K."/>
            <person name="Clum A."/>
            <person name="Na H."/>
            <person name="Ledsgaard L."/>
            <person name="Lin J."/>
            <person name="Lipzen A."/>
            <person name="Kuo A."/>
            <person name="Riley R."/>
            <person name="Mondo S."/>
            <person name="LaButti K."/>
            <person name="Haridas S."/>
            <person name="Pangalinan J."/>
            <person name="Salamov A.A."/>
            <person name="Simmons B.A."/>
            <person name="Magnuson J.K."/>
            <person name="Chen J."/>
            <person name="Drula E."/>
            <person name="Henrissat B."/>
            <person name="Wiebenga A."/>
            <person name="Lubbers R.J."/>
            <person name="Gomes A.C."/>
            <person name="Macurrencykelacurrency M.R."/>
            <person name="Stajich J."/>
            <person name="Grigoriev I.V."/>
            <person name="Mortensen U.H."/>
            <person name="De vries R.P."/>
            <person name="Baker S.E."/>
            <person name="Andersen M.R."/>
        </authorList>
    </citation>
    <scope>NUCLEOTIDE SEQUENCE [LARGE SCALE GENOMIC DNA]</scope>
    <source>
        <strain evidence="1 2">CBS 756.74</strain>
    </source>
</reference>
<name>A0ABR4KTK7_9EURO</name>
<dbReference type="EMBL" id="JBFXLR010000009">
    <property type="protein sequence ID" value="KAL2855596.1"/>
    <property type="molecule type" value="Genomic_DNA"/>
</dbReference>
<dbReference type="Proteomes" id="UP001610444">
    <property type="component" value="Unassembled WGS sequence"/>
</dbReference>
<evidence type="ECO:0000313" key="1">
    <source>
        <dbReference type="EMBL" id="KAL2855596.1"/>
    </source>
</evidence>
<organism evidence="1 2">
    <name type="scientific">Aspergillus pseudodeflectus</name>
    <dbReference type="NCBI Taxonomy" id="176178"/>
    <lineage>
        <taxon>Eukaryota</taxon>
        <taxon>Fungi</taxon>
        <taxon>Dikarya</taxon>
        <taxon>Ascomycota</taxon>
        <taxon>Pezizomycotina</taxon>
        <taxon>Eurotiomycetes</taxon>
        <taxon>Eurotiomycetidae</taxon>
        <taxon>Eurotiales</taxon>
        <taxon>Aspergillaceae</taxon>
        <taxon>Aspergillus</taxon>
        <taxon>Aspergillus subgen. Nidulantes</taxon>
    </lineage>
</organism>
<dbReference type="GeneID" id="98154426"/>
<comment type="caution">
    <text evidence="1">The sequence shown here is derived from an EMBL/GenBank/DDBJ whole genome shotgun (WGS) entry which is preliminary data.</text>
</comment>
<accession>A0ABR4KTK7</accession>
<evidence type="ECO:0000313" key="2">
    <source>
        <dbReference type="Proteomes" id="UP001610444"/>
    </source>
</evidence>